<evidence type="ECO:0000313" key="9">
    <source>
        <dbReference type="EMBL" id="KAK4237563.1"/>
    </source>
</evidence>
<feature type="compositionally biased region" description="Basic and acidic residues" evidence="7">
    <location>
        <begin position="360"/>
        <end position="369"/>
    </location>
</feature>
<reference evidence="9" key="1">
    <citation type="journal article" date="2023" name="Mol. Phylogenet. Evol.">
        <title>Genome-scale phylogeny and comparative genomics of the fungal order Sordariales.</title>
        <authorList>
            <person name="Hensen N."/>
            <person name="Bonometti L."/>
            <person name="Westerberg I."/>
            <person name="Brannstrom I.O."/>
            <person name="Guillou S."/>
            <person name="Cros-Aarteil S."/>
            <person name="Calhoun S."/>
            <person name="Haridas S."/>
            <person name="Kuo A."/>
            <person name="Mondo S."/>
            <person name="Pangilinan J."/>
            <person name="Riley R."/>
            <person name="LaButti K."/>
            <person name="Andreopoulos B."/>
            <person name="Lipzen A."/>
            <person name="Chen C."/>
            <person name="Yan M."/>
            <person name="Daum C."/>
            <person name="Ng V."/>
            <person name="Clum A."/>
            <person name="Steindorff A."/>
            <person name="Ohm R.A."/>
            <person name="Martin F."/>
            <person name="Silar P."/>
            <person name="Natvig D.O."/>
            <person name="Lalanne C."/>
            <person name="Gautier V."/>
            <person name="Ament-Velasquez S.L."/>
            <person name="Kruys A."/>
            <person name="Hutchinson M.I."/>
            <person name="Powell A.J."/>
            <person name="Barry K."/>
            <person name="Miller A.N."/>
            <person name="Grigoriev I.V."/>
            <person name="Debuchy R."/>
            <person name="Gladieux P."/>
            <person name="Hiltunen Thoren M."/>
            <person name="Johannesson H."/>
        </authorList>
    </citation>
    <scope>NUCLEOTIDE SEQUENCE</scope>
    <source>
        <strain evidence="9">CBS 532.94</strain>
    </source>
</reference>
<dbReference type="EC" id="2.3.2.27" evidence="2"/>
<keyword evidence="10" id="KW-1185">Reference proteome</keyword>
<evidence type="ECO:0000256" key="5">
    <source>
        <dbReference type="ARBA" id="ARBA00023163"/>
    </source>
</evidence>
<evidence type="ECO:0000256" key="1">
    <source>
        <dbReference type="ARBA" id="ARBA00000900"/>
    </source>
</evidence>
<comment type="catalytic activity">
    <reaction evidence="1">
        <text>S-ubiquitinyl-[E2 ubiquitin-conjugating enzyme]-L-cysteine + [acceptor protein]-L-lysine = [E2 ubiquitin-conjugating enzyme]-L-cysteine + N(6)-ubiquitinyl-[acceptor protein]-L-lysine.</text>
        <dbReference type="EC" id="2.3.2.27"/>
    </reaction>
</comment>
<feature type="region of interest" description="Disordered" evidence="7">
    <location>
        <begin position="317"/>
        <end position="408"/>
    </location>
</feature>
<evidence type="ECO:0000259" key="8">
    <source>
        <dbReference type="PROSITE" id="PS50089"/>
    </source>
</evidence>
<gene>
    <name evidence="9" type="ORF">C8A03DRAFT_44579</name>
</gene>
<dbReference type="AlphaFoldDB" id="A0AAN7CAS8"/>
<dbReference type="PANTHER" id="PTHR46077">
    <property type="entry name" value="E3 UBIQUITIN-PROTEIN LIGASE TOPORS"/>
    <property type="match status" value="1"/>
</dbReference>
<dbReference type="GO" id="GO:0000209">
    <property type="term" value="P:protein polyubiquitination"/>
    <property type="evidence" value="ECO:0007669"/>
    <property type="project" value="TreeGrafter"/>
</dbReference>
<sequence length="408" mass="45854">MDAVGVDHTDDIQAQVLQTTLAEIKTSREKAADSASPDDATEPGDCCVICLDSISEACTALPCSHAHFDFVCLVSWLQEHPNCPLCKANIYKVRYAGPQKAEAIYRVPNAARTRNGTGRDERIAGENRQTHLDSASRRRFTSHNGLLRESDRRHPRSPPSETEAIQRRRHIYRHQLYSLHIGSNRISGYRPLPTPAQLSSTPHLLSRARLWIRRELQVFSFLSSDPDYSDDHHDPIQNDDRSTRVLRRRNNAEFLLEYVVAILKTVDIQGSVGQAEAMLADFLGRENARLFLHELRSWLRSPAASLAAWDREVRYPELTGNGNSTVSARRGSISRDDEGEDQDQDQAEGGGSSARGGASWRDRAGDHWRAGCQTGVAWSGERRKRKGRDDDEAGKGRASRPRRTGEWR</sequence>
<dbReference type="Proteomes" id="UP001303760">
    <property type="component" value="Unassembled WGS sequence"/>
</dbReference>
<name>A0AAN7CAS8_9PEZI</name>
<dbReference type="Gene3D" id="3.30.40.10">
    <property type="entry name" value="Zinc/RING finger domain, C3HC4 (zinc finger)"/>
    <property type="match status" value="1"/>
</dbReference>
<evidence type="ECO:0000313" key="10">
    <source>
        <dbReference type="Proteomes" id="UP001303760"/>
    </source>
</evidence>
<dbReference type="EMBL" id="MU860132">
    <property type="protein sequence ID" value="KAK4237563.1"/>
    <property type="molecule type" value="Genomic_DNA"/>
</dbReference>
<evidence type="ECO:0000256" key="7">
    <source>
        <dbReference type="SAM" id="MobiDB-lite"/>
    </source>
</evidence>
<organism evidence="9 10">
    <name type="scientific">Achaetomium macrosporum</name>
    <dbReference type="NCBI Taxonomy" id="79813"/>
    <lineage>
        <taxon>Eukaryota</taxon>
        <taxon>Fungi</taxon>
        <taxon>Dikarya</taxon>
        <taxon>Ascomycota</taxon>
        <taxon>Pezizomycotina</taxon>
        <taxon>Sordariomycetes</taxon>
        <taxon>Sordariomycetidae</taxon>
        <taxon>Sordariales</taxon>
        <taxon>Chaetomiaceae</taxon>
        <taxon>Achaetomium</taxon>
    </lineage>
</organism>
<feature type="compositionally biased region" description="Acidic residues" evidence="7">
    <location>
        <begin position="337"/>
        <end position="346"/>
    </location>
</feature>
<comment type="caution">
    <text evidence="9">The sequence shown here is derived from an EMBL/GenBank/DDBJ whole genome shotgun (WGS) entry which is preliminary data.</text>
</comment>
<dbReference type="InterPro" id="IPR001841">
    <property type="entry name" value="Znf_RING"/>
</dbReference>
<keyword evidence="6" id="KW-0479">Metal-binding</keyword>
<dbReference type="SUPFAM" id="SSF57850">
    <property type="entry name" value="RING/U-box"/>
    <property type="match status" value="1"/>
</dbReference>
<dbReference type="PROSITE" id="PS50089">
    <property type="entry name" value="ZF_RING_2"/>
    <property type="match status" value="1"/>
</dbReference>
<evidence type="ECO:0000256" key="2">
    <source>
        <dbReference type="ARBA" id="ARBA00012483"/>
    </source>
</evidence>
<feature type="domain" description="RING-type" evidence="8">
    <location>
        <begin position="47"/>
        <end position="87"/>
    </location>
</feature>
<feature type="region of interest" description="Disordered" evidence="7">
    <location>
        <begin position="112"/>
        <end position="166"/>
    </location>
</feature>
<keyword evidence="5" id="KW-0804">Transcription</keyword>
<accession>A0AAN7CAS8</accession>
<dbReference type="SMART" id="SM00184">
    <property type="entry name" value="RING"/>
    <property type="match status" value="1"/>
</dbReference>
<dbReference type="InterPro" id="IPR013083">
    <property type="entry name" value="Znf_RING/FYVE/PHD"/>
</dbReference>
<keyword evidence="3" id="KW-0808">Transferase</keyword>
<dbReference type="GO" id="GO:0006513">
    <property type="term" value="P:protein monoubiquitination"/>
    <property type="evidence" value="ECO:0007669"/>
    <property type="project" value="TreeGrafter"/>
</dbReference>
<evidence type="ECO:0000256" key="4">
    <source>
        <dbReference type="ARBA" id="ARBA00023015"/>
    </source>
</evidence>
<dbReference type="PANTHER" id="PTHR46077:SF1">
    <property type="entry name" value="TOP1 BINDING ARGININE_SERINE RICH PROTEIN, E3 UBIQUITIN LIGASE"/>
    <property type="match status" value="1"/>
</dbReference>
<protein>
    <recommendedName>
        <fullName evidence="2">RING-type E3 ubiquitin transferase</fullName>
        <ecNumber evidence="2">2.3.2.27</ecNumber>
    </recommendedName>
</protein>
<dbReference type="GO" id="GO:0008270">
    <property type="term" value="F:zinc ion binding"/>
    <property type="evidence" value="ECO:0007669"/>
    <property type="project" value="UniProtKB-KW"/>
</dbReference>
<dbReference type="Pfam" id="PF13639">
    <property type="entry name" value="zf-RING_2"/>
    <property type="match status" value="1"/>
</dbReference>
<proteinExistence type="predicted"/>
<dbReference type="GO" id="GO:0061630">
    <property type="term" value="F:ubiquitin protein ligase activity"/>
    <property type="evidence" value="ECO:0007669"/>
    <property type="project" value="UniProtKB-EC"/>
</dbReference>
<feature type="compositionally biased region" description="Basic and acidic residues" evidence="7">
    <location>
        <begin position="117"/>
        <end position="136"/>
    </location>
</feature>
<keyword evidence="6" id="KW-0862">Zinc</keyword>
<keyword evidence="6" id="KW-0863">Zinc-finger</keyword>
<reference evidence="9" key="2">
    <citation type="submission" date="2023-05" db="EMBL/GenBank/DDBJ databases">
        <authorList>
            <consortium name="Lawrence Berkeley National Laboratory"/>
            <person name="Steindorff A."/>
            <person name="Hensen N."/>
            <person name="Bonometti L."/>
            <person name="Westerberg I."/>
            <person name="Brannstrom I.O."/>
            <person name="Guillou S."/>
            <person name="Cros-Aarteil S."/>
            <person name="Calhoun S."/>
            <person name="Haridas S."/>
            <person name="Kuo A."/>
            <person name="Mondo S."/>
            <person name="Pangilinan J."/>
            <person name="Riley R."/>
            <person name="Labutti K."/>
            <person name="Andreopoulos B."/>
            <person name="Lipzen A."/>
            <person name="Chen C."/>
            <person name="Yanf M."/>
            <person name="Daum C."/>
            <person name="Ng V."/>
            <person name="Clum A."/>
            <person name="Ohm R."/>
            <person name="Martin F."/>
            <person name="Silar P."/>
            <person name="Natvig D."/>
            <person name="Lalanne C."/>
            <person name="Gautier V."/>
            <person name="Ament-Velasquez S.L."/>
            <person name="Kruys A."/>
            <person name="Hutchinson M.I."/>
            <person name="Powell A.J."/>
            <person name="Barry K."/>
            <person name="Miller A.N."/>
            <person name="Grigoriev I.V."/>
            <person name="Debuchy R."/>
            <person name="Gladieux P."/>
            <person name="Thoren M.H."/>
            <person name="Johannesson H."/>
        </authorList>
    </citation>
    <scope>NUCLEOTIDE SEQUENCE</scope>
    <source>
        <strain evidence="9">CBS 532.94</strain>
    </source>
</reference>
<keyword evidence="4" id="KW-0805">Transcription regulation</keyword>
<evidence type="ECO:0000256" key="6">
    <source>
        <dbReference type="PROSITE-ProRule" id="PRU00175"/>
    </source>
</evidence>
<evidence type="ECO:0000256" key="3">
    <source>
        <dbReference type="ARBA" id="ARBA00022679"/>
    </source>
</evidence>